<feature type="domain" description="Beta-ketoacyl synthase-like N-terminal" evidence="1">
    <location>
        <begin position="40"/>
        <end position="200"/>
    </location>
</feature>
<organism evidence="2">
    <name type="scientific">mine drainage metagenome</name>
    <dbReference type="NCBI Taxonomy" id="410659"/>
    <lineage>
        <taxon>unclassified sequences</taxon>
        <taxon>metagenomes</taxon>
        <taxon>ecological metagenomes</taxon>
    </lineage>
</organism>
<protein>
    <recommendedName>
        <fullName evidence="1">Beta-ketoacyl synthase-like N-terminal domain-containing protein</fullName>
    </recommendedName>
</protein>
<dbReference type="Pfam" id="PF13723">
    <property type="entry name" value="Ketoacyl-synt_2"/>
    <property type="match status" value="1"/>
</dbReference>
<sequence length="265" mass="27675">MMRIFIEGVGLLGPGLDGWSVGRTVLAGNATYVAAPTNLRTSDMLPAAERRRAGVPIKLALAVGQEAFLHSGRDPRTAATVFTSSGGDNDNAHAINAILATAPREVSPTRFHNSVHNAAAGYWCVAADTHEPSTSLCAHDASFAAGLLESAAQVTVDDAVVVLIAYDHPFPEPLHAVRPITAAFGMALILSPRQTEKSFAAIELDFAPGKVEETAMQDAGLEALRSGVPAARGLPLLAALACSNAARIDIAYFDDNHLSLSVTPC</sequence>
<dbReference type="InterPro" id="IPR016039">
    <property type="entry name" value="Thiolase-like"/>
</dbReference>
<dbReference type="Gene3D" id="3.40.47.10">
    <property type="match status" value="1"/>
</dbReference>
<name>A0A1J5RIC3_9ZZZZ</name>
<dbReference type="AlphaFoldDB" id="A0A1J5RIC3"/>
<evidence type="ECO:0000259" key="1">
    <source>
        <dbReference type="Pfam" id="PF13723"/>
    </source>
</evidence>
<dbReference type="SUPFAM" id="SSF53901">
    <property type="entry name" value="Thiolase-like"/>
    <property type="match status" value="1"/>
</dbReference>
<gene>
    <name evidence="2" type="ORF">GALL_227730</name>
</gene>
<reference evidence="2" key="1">
    <citation type="submission" date="2016-10" db="EMBL/GenBank/DDBJ databases">
        <title>Sequence of Gallionella enrichment culture.</title>
        <authorList>
            <person name="Poehlein A."/>
            <person name="Muehling M."/>
            <person name="Daniel R."/>
        </authorList>
    </citation>
    <scope>NUCLEOTIDE SEQUENCE</scope>
</reference>
<proteinExistence type="predicted"/>
<accession>A0A1J5RIC3</accession>
<dbReference type="EMBL" id="MLJW01000171">
    <property type="protein sequence ID" value="OIQ95186.1"/>
    <property type="molecule type" value="Genomic_DNA"/>
</dbReference>
<evidence type="ECO:0000313" key="2">
    <source>
        <dbReference type="EMBL" id="OIQ95186.1"/>
    </source>
</evidence>
<dbReference type="GO" id="GO:0016746">
    <property type="term" value="F:acyltransferase activity"/>
    <property type="evidence" value="ECO:0007669"/>
    <property type="project" value="InterPro"/>
</dbReference>
<dbReference type="InterPro" id="IPR014030">
    <property type="entry name" value="Ketoacyl_synth_N"/>
</dbReference>
<comment type="caution">
    <text evidence="2">The sequence shown here is derived from an EMBL/GenBank/DDBJ whole genome shotgun (WGS) entry which is preliminary data.</text>
</comment>